<dbReference type="InterPro" id="IPR003494">
    <property type="entry name" value="SHS2_FtsA"/>
</dbReference>
<dbReference type="Pfam" id="PF02491">
    <property type="entry name" value="SHS2_FTSA"/>
    <property type="match status" value="1"/>
</dbReference>
<comment type="subcellular location">
    <subcellularLocation>
        <location evidence="5">Cell membrane</location>
        <topology evidence="5">Peripheral membrane protein</topology>
        <orientation evidence="5">Cytoplasmic side</orientation>
    </subcellularLocation>
    <text evidence="5">Localizes to the Z ring in an FtsZ-dependent manner. Targeted to the membrane through a conserved C-terminal amphipathic helix.</text>
</comment>
<dbReference type="InterPro" id="IPR043129">
    <property type="entry name" value="ATPase_NBD"/>
</dbReference>
<name>A0A6J4VTB9_9DEIN</name>
<dbReference type="SMART" id="SM00842">
    <property type="entry name" value="FtsA"/>
    <property type="match status" value="1"/>
</dbReference>
<dbReference type="InterPro" id="IPR050696">
    <property type="entry name" value="FtsA/MreB"/>
</dbReference>
<dbReference type="PANTHER" id="PTHR32432">
    <property type="entry name" value="CELL DIVISION PROTEIN FTSA-RELATED"/>
    <property type="match status" value="1"/>
</dbReference>
<dbReference type="PANTHER" id="PTHR32432:SF4">
    <property type="entry name" value="CELL DIVISION PROTEIN FTSA"/>
    <property type="match status" value="1"/>
</dbReference>
<keyword evidence="3 5" id="KW-0472">Membrane</keyword>
<dbReference type="Pfam" id="PF14450">
    <property type="entry name" value="FtsA"/>
    <property type="match status" value="1"/>
</dbReference>
<evidence type="ECO:0000256" key="4">
    <source>
        <dbReference type="ARBA" id="ARBA00023306"/>
    </source>
</evidence>
<dbReference type="HAMAP" id="MF_02033">
    <property type="entry name" value="FtsA"/>
    <property type="match status" value="1"/>
</dbReference>
<dbReference type="EMBL" id="CADCWP010000342">
    <property type="protein sequence ID" value="CAA9587529.1"/>
    <property type="molecule type" value="Genomic_DNA"/>
</dbReference>
<dbReference type="PIRSF" id="PIRSF003101">
    <property type="entry name" value="FtsA"/>
    <property type="match status" value="1"/>
</dbReference>
<evidence type="ECO:0000256" key="1">
    <source>
        <dbReference type="ARBA" id="ARBA00022475"/>
    </source>
</evidence>
<evidence type="ECO:0000256" key="2">
    <source>
        <dbReference type="ARBA" id="ARBA00022618"/>
    </source>
</evidence>
<feature type="domain" description="SHS2" evidence="7">
    <location>
        <begin position="7"/>
        <end position="194"/>
    </location>
</feature>
<dbReference type="InterPro" id="IPR020823">
    <property type="entry name" value="Cell_div_FtsA"/>
</dbReference>
<evidence type="ECO:0000256" key="5">
    <source>
        <dbReference type="HAMAP-Rule" id="MF_02033"/>
    </source>
</evidence>
<dbReference type="CDD" id="cd24048">
    <property type="entry name" value="ASKHA_NBD_FtsA"/>
    <property type="match status" value="1"/>
</dbReference>
<comment type="subunit">
    <text evidence="5">Self-interacts. Interacts with FtsZ.</text>
</comment>
<protein>
    <recommendedName>
        <fullName evidence="5 6">Cell division protein FtsA</fullName>
    </recommendedName>
</protein>
<comment type="function">
    <text evidence="5 6">Cell division protein that is involved in the assembly of the Z ring. May serve as a membrane anchor for the Z ring.</text>
</comment>
<gene>
    <name evidence="5" type="primary">ftsA</name>
    <name evidence="8" type="ORF">AVDCRST_MAG86-3833</name>
</gene>
<reference evidence="8" key="1">
    <citation type="submission" date="2020-02" db="EMBL/GenBank/DDBJ databases">
        <authorList>
            <person name="Meier V. D."/>
        </authorList>
    </citation>
    <scope>NUCLEOTIDE SEQUENCE</scope>
    <source>
        <strain evidence="8">AVDCRST_MAG86</strain>
    </source>
</reference>
<proteinExistence type="inferred from homology"/>
<dbReference type="NCBIfam" id="TIGR01174">
    <property type="entry name" value="ftsA"/>
    <property type="match status" value="1"/>
</dbReference>
<sequence>MTDERIVVGLDIGTTKICTVIGEVASDGVLDIIGEGTVPSDGLRKGVVVNLERTIASVRQSVAAAERVAGVEVRDAWVGVAGSHLRAFTSHGMAAIRRGQQISDADVERTIENARAVPLEANMDVIHVIPQEYVVDGQDGIKDPVGMSGVRLEVDVHIVAGAQGPIQNLARCAKDAGVEVDGMVVQALASGLAVLDDSERELTTVLIDIGGGTTDVGVFRRGTLSDSAVIPLGGDHITQDISQLLRIPPDEAERVKKKYGVAVPELADREVALEVSHPNYTASLSTFELAQVIRPRVMEILDLVKRAIEQRLGALELLAGSVVITGGASLMPGIEQVATERFRLPVRIGKPLNVSGLVDVVASPAHATAVGLVRHGMLQKRIVVPAASRSARPLRLPRDNVNMGGFIMNIRNFLKDFF</sequence>
<keyword evidence="2 5" id="KW-0132">Cell division</keyword>
<keyword evidence="4 5" id="KW-0131">Cell cycle</keyword>
<organism evidence="8">
    <name type="scientific">uncultured Truepera sp</name>
    <dbReference type="NCBI Taxonomy" id="543023"/>
    <lineage>
        <taxon>Bacteria</taxon>
        <taxon>Thermotogati</taxon>
        <taxon>Deinococcota</taxon>
        <taxon>Deinococci</taxon>
        <taxon>Trueperales</taxon>
        <taxon>Trueperaceae</taxon>
        <taxon>Truepera</taxon>
        <taxon>environmental samples</taxon>
    </lineage>
</organism>
<dbReference type="AlphaFoldDB" id="A0A6J4VTB9"/>
<evidence type="ECO:0000256" key="6">
    <source>
        <dbReference type="PIRNR" id="PIRNR003101"/>
    </source>
</evidence>
<evidence type="ECO:0000313" key="8">
    <source>
        <dbReference type="EMBL" id="CAA9587529.1"/>
    </source>
</evidence>
<evidence type="ECO:0000259" key="7">
    <source>
        <dbReference type="SMART" id="SM00842"/>
    </source>
</evidence>
<dbReference type="Gene3D" id="3.30.420.40">
    <property type="match status" value="2"/>
</dbReference>
<evidence type="ECO:0000256" key="3">
    <source>
        <dbReference type="ARBA" id="ARBA00023136"/>
    </source>
</evidence>
<dbReference type="SUPFAM" id="SSF53067">
    <property type="entry name" value="Actin-like ATPase domain"/>
    <property type="match status" value="2"/>
</dbReference>
<comment type="similarity">
    <text evidence="5 6">Belongs to the FtsA/MreB family.</text>
</comment>
<dbReference type="GO" id="GO:0043093">
    <property type="term" value="P:FtsZ-dependent cytokinesis"/>
    <property type="evidence" value="ECO:0007669"/>
    <property type="project" value="UniProtKB-UniRule"/>
</dbReference>
<accession>A0A6J4VTB9</accession>
<dbReference type="GO" id="GO:0009898">
    <property type="term" value="C:cytoplasmic side of plasma membrane"/>
    <property type="evidence" value="ECO:0007669"/>
    <property type="project" value="UniProtKB-UniRule"/>
</dbReference>
<keyword evidence="1 5" id="KW-1003">Cell membrane</keyword>
<dbReference type="GO" id="GO:0032153">
    <property type="term" value="C:cell division site"/>
    <property type="evidence" value="ECO:0007669"/>
    <property type="project" value="UniProtKB-UniRule"/>
</dbReference>